<protein>
    <submittedName>
        <fullName evidence="1">Uncharacterized protein</fullName>
    </submittedName>
</protein>
<organism evidence="1">
    <name type="scientific">Eucalyptus grandis</name>
    <name type="common">Flooded gum</name>
    <dbReference type="NCBI Taxonomy" id="71139"/>
    <lineage>
        <taxon>Eukaryota</taxon>
        <taxon>Viridiplantae</taxon>
        <taxon>Streptophyta</taxon>
        <taxon>Embryophyta</taxon>
        <taxon>Tracheophyta</taxon>
        <taxon>Spermatophyta</taxon>
        <taxon>Magnoliopsida</taxon>
        <taxon>eudicotyledons</taxon>
        <taxon>Gunneridae</taxon>
        <taxon>Pentapetalae</taxon>
        <taxon>rosids</taxon>
        <taxon>malvids</taxon>
        <taxon>Myrtales</taxon>
        <taxon>Myrtaceae</taxon>
        <taxon>Myrtoideae</taxon>
        <taxon>Eucalypteae</taxon>
        <taxon>Eucalyptus</taxon>
    </lineage>
</organism>
<dbReference type="AlphaFoldDB" id="A0A059AB54"/>
<proteinExistence type="predicted"/>
<sequence>MRKLNLLQLLHENSEWAALPTYPIQNNEKDDWGNGSLSMWTMRIKSHFFLFLPALGGTSRYSIIESEFQNHDMNAQIPFFYQTRSSLVLRNLNFTDQHEIFERNHAPCPSLR</sequence>
<name>A0A059AB54_EUCGR</name>
<evidence type="ECO:0000313" key="1">
    <source>
        <dbReference type="EMBL" id="KCW50610.1"/>
    </source>
</evidence>
<gene>
    <name evidence="1" type="ORF">EUGRSUZ_J00318</name>
</gene>
<dbReference type="Gramene" id="KCW50610">
    <property type="protein sequence ID" value="KCW50610"/>
    <property type="gene ID" value="EUGRSUZ_J00318"/>
</dbReference>
<dbReference type="InParanoid" id="A0A059AB54"/>
<reference evidence="1" key="1">
    <citation type="submission" date="2013-07" db="EMBL/GenBank/DDBJ databases">
        <title>The genome of Eucalyptus grandis.</title>
        <authorList>
            <person name="Schmutz J."/>
            <person name="Hayes R."/>
            <person name="Myburg A."/>
            <person name="Tuskan G."/>
            <person name="Grattapaglia D."/>
            <person name="Rokhsar D.S."/>
        </authorList>
    </citation>
    <scope>NUCLEOTIDE SEQUENCE</scope>
    <source>
        <tissue evidence="1">Leaf extractions</tissue>
    </source>
</reference>
<dbReference type="EMBL" id="KK198762">
    <property type="protein sequence ID" value="KCW50610.1"/>
    <property type="molecule type" value="Genomic_DNA"/>
</dbReference>
<accession>A0A059AB54</accession>